<dbReference type="InterPro" id="IPR007621">
    <property type="entry name" value="TPM_dom"/>
</dbReference>
<evidence type="ECO:0000259" key="2">
    <source>
        <dbReference type="Pfam" id="PF04536"/>
    </source>
</evidence>
<accession>A0A4R0EP87</accession>
<dbReference type="PANTHER" id="PTHR30373">
    <property type="entry name" value="UPF0603 PROTEIN YGCG"/>
    <property type="match status" value="1"/>
</dbReference>
<name>A0A4R0EP87_9GAMM</name>
<keyword evidence="1" id="KW-0472">Membrane</keyword>
<dbReference type="Proteomes" id="UP000291380">
    <property type="component" value="Unassembled WGS sequence"/>
</dbReference>
<dbReference type="AlphaFoldDB" id="A0A4R0EP87"/>
<feature type="domain" description="TPM" evidence="2">
    <location>
        <begin position="98"/>
        <end position="220"/>
    </location>
</feature>
<proteinExistence type="predicted"/>
<organism evidence="3 4">
    <name type="scientific">Acinetobacter terrae</name>
    <dbReference type="NCBI Taxonomy" id="2731247"/>
    <lineage>
        <taxon>Bacteria</taxon>
        <taxon>Pseudomonadati</taxon>
        <taxon>Pseudomonadota</taxon>
        <taxon>Gammaproteobacteria</taxon>
        <taxon>Moraxellales</taxon>
        <taxon>Moraxellaceae</taxon>
        <taxon>Acinetobacter</taxon>
        <taxon>Acinetobacter Taxon 24</taxon>
    </lineage>
</organism>
<gene>
    <name evidence="3" type="ORF">E0H85_05235</name>
</gene>
<dbReference type="PANTHER" id="PTHR30373:SF2">
    <property type="entry name" value="UPF0603 PROTEIN YGCG"/>
    <property type="match status" value="1"/>
</dbReference>
<evidence type="ECO:0000313" key="4">
    <source>
        <dbReference type="Proteomes" id="UP000291380"/>
    </source>
</evidence>
<protein>
    <submittedName>
        <fullName evidence="3">TPM domain-containing protein</fullName>
    </submittedName>
</protein>
<feature type="transmembrane region" description="Helical" evidence="1">
    <location>
        <begin position="255"/>
        <end position="273"/>
    </location>
</feature>
<keyword evidence="1" id="KW-1133">Transmembrane helix</keyword>
<dbReference type="EMBL" id="SJOA01000004">
    <property type="protein sequence ID" value="TCB60678.1"/>
    <property type="molecule type" value="Genomic_DNA"/>
</dbReference>
<reference evidence="3 4" key="1">
    <citation type="submission" date="2019-02" db="EMBL/GenBank/DDBJ databases">
        <title>High diversity of culturable Acinetobacter species in natural soil and water ecosystems.</title>
        <authorList>
            <person name="Radolfova-Krizova L."/>
            <person name="Nemec A."/>
        </authorList>
    </citation>
    <scope>NUCLEOTIDE SEQUENCE [LARGE SCALE GENOMIC DNA]</scope>
    <source>
        <strain evidence="3 4">ANC 4281</strain>
    </source>
</reference>
<evidence type="ECO:0000313" key="3">
    <source>
        <dbReference type="EMBL" id="TCB60678.1"/>
    </source>
</evidence>
<evidence type="ECO:0000256" key="1">
    <source>
        <dbReference type="SAM" id="Phobius"/>
    </source>
</evidence>
<feature type="transmembrane region" description="Helical" evidence="1">
    <location>
        <begin position="280"/>
        <end position="300"/>
    </location>
</feature>
<sequence length="360" mass="37747">MSDSYKEYISPIIKILTVFLFGCSVLMSSLTWSEVVTATDENTDAVVVGKIIKDQQQTSQNQTATKDNTETTVQSPQIANDMAEGESIRGLPTLNEPVVDQANLLSASEKQAISQRILKLHEQGKAQIGVVIVPTTGQEDIFDFAMRVAEKWQLGSAKQDNGLLMAIAVNDRRIQILTGYGLEGVIPDIVASRIIRNQITPYFKQAQYAQGIEAGLVEIERILNMDPEVAQKAAQELKERHEKALHEQQAKEKTFSTGLFILIAGIIGSFIVGKGLSASTAAVAGTVAGLVNGAGLVTSLLIGGGIFFLLITAIAQTIFQLFLASAGRGGGGGRGGGFGGGGGFSGGGGGFGGGGASGSW</sequence>
<dbReference type="Gene3D" id="3.10.310.50">
    <property type="match status" value="1"/>
</dbReference>
<keyword evidence="1" id="KW-0812">Transmembrane</keyword>
<dbReference type="OrthoDB" id="9810918at2"/>
<dbReference type="Pfam" id="PF04536">
    <property type="entry name" value="TPM_phosphatase"/>
    <property type="match status" value="1"/>
</dbReference>
<comment type="caution">
    <text evidence="3">The sequence shown here is derived from an EMBL/GenBank/DDBJ whole genome shotgun (WGS) entry which is preliminary data.</text>
</comment>